<dbReference type="EMBL" id="RHLD01000026">
    <property type="protein sequence ID" value="TPP50488.1"/>
    <property type="molecule type" value="Genomic_DNA"/>
</dbReference>
<feature type="domain" description="Importin N-terminal" evidence="10">
    <location>
        <begin position="22"/>
        <end position="104"/>
    </location>
</feature>
<evidence type="ECO:0000256" key="2">
    <source>
        <dbReference type="ARBA" id="ARBA00004496"/>
    </source>
</evidence>
<evidence type="ECO:0000313" key="12">
    <source>
        <dbReference type="Proteomes" id="UP000318821"/>
    </source>
</evidence>
<dbReference type="InterPro" id="IPR011989">
    <property type="entry name" value="ARM-like"/>
</dbReference>
<name>A0A504XT48_LEIDO</name>
<comment type="subcellular location">
    <subcellularLocation>
        <location evidence="2">Cytoplasm</location>
    </subcellularLocation>
    <subcellularLocation>
        <location evidence="1">Nucleus</location>
    </subcellularLocation>
</comment>
<sequence>MANITDLLMALGNPEPSIRVPAETAVNNAKETDLATFMTTMLQEFRDESKPTFARNMAGTLLKNAVAPSFREVAARHALEERWRALPADVRLHIKNEVLSTLGSPNRDVRTVAANIVGSLARSELPSGEWPQLMGILVGAAQSASEQHQEAALTAIGYICEEGKDHEEVEGALKPSTTDVLSVIVQCMASTNEDVKLSATNALCNAMEYIHDNMDVPEQRSYLVTALCETAKSCTTARTRERAMESLVKVAELYYSTLPDYIARLHEITTNAIFHDEEAVGLQAIQFWISICELERDMKEGGDVQSSLNYSAQGLTFLVDICKQLLVQQEEDQTEDDWNLSVAGGKLLQSLAEAVGIPIQRPVMDFVYANINSTEWRKREASVMAFGCIIGVQETAAQEAIQDTVAQAVPGLMEYLRDSNEMVADTSAWVLALVCENFVDIFLQTPDLLQRLMNDVGPMIGGENARMGVRACHIINNIALAYEEEEDQQTNEISRYYGDLVVVLLHAIDHGTTNDFKSAAQETLNALVDAAANDCCSAYLIQLPQELLARMGPQLNALRQSSGDNIEAEAMMGLLCGALSALARKLGQSFMPFLDASMQALIQVIELPTDYVQQEALVAIGSIAYVAKEQLAPYLAKVIPHVLKYLQAFDEPDSIYGVVAAVGDLSLSCRLSLLPFESDIMNTLYVNLTNTEVDRELKCSFLSCFSDFILNVLGSERFKPYMAALLPLVDRLFRASCEIDIRGDPEGEEYVMSLWETTASFYSSVTQCFKSSDVDALAPYLANILNFALHAATNAGEFEETQMAALMVIGDMASVLRHVPDPQMRAQAKQALLADAVNGALNQALCSSTSEDNKKQIKWIRNQLTKRRLRRGGGCKRVSAKVLTLIFTVADILVLTELLALRAESSPPRLLQCRTGSPHKAATHRGATGLSRSVSTASPLSSTWAAITERSVTFPDHDTTVPYMVLPVTVEETLMVLLMRIITVHIRHAVHVQNGAPGHCVCATALGMAVSDFLVLPFGEASLFLMAAVSN</sequence>
<dbReference type="Pfam" id="PF25574">
    <property type="entry name" value="TPR_IMB1"/>
    <property type="match status" value="1"/>
</dbReference>
<dbReference type="SMART" id="SM00913">
    <property type="entry name" value="IBN_N"/>
    <property type="match status" value="1"/>
</dbReference>
<dbReference type="VEuPathDB" id="TriTrypDB:LdCL_340010200"/>
<dbReference type="Proteomes" id="UP000318821">
    <property type="component" value="Unassembled WGS sequence"/>
</dbReference>
<evidence type="ECO:0000259" key="10">
    <source>
        <dbReference type="PROSITE" id="PS50166"/>
    </source>
</evidence>
<reference evidence="12" key="1">
    <citation type="submission" date="2019-02" db="EMBL/GenBank/DDBJ databases">
        <title>FDA dAtabase for Regulatory Grade micrObial Sequences (FDA-ARGOS): Supporting development and validation of Infectious Disease Dx tests.</title>
        <authorList>
            <person name="Duncan R."/>
            <person name="Fisher C."/>
            <person name="Tallon L."/>
            <person name="Sadzewicz L."/>
            <person name="Sengamalay N."/>
            <person name="Ott S."/>
            <person name="Godinez A."/>
            <person name="Nagaraj S."/>
            <person name="Vavikolanu K."/>
            <person name="Vyas G."/>
            <person name="Nadendla S."/>
            <person name="Aluvathingal J."/>
            <person name="Sichtig H."/>
        </authorList>
    </citation>
    <scope>NUCLEOTIDE SEQUENCE [LARGE SCALE GENOMIC DNA]</scope>
    <source>
        <strain evidence="12">FDAARGOS_360</strain>
    </source>
</reference>
<accession>A0A504XT48</accession>
<protein>
    <submittedName>
        <fullName evidence="11">Importin-beta N-terminal domain family protein</fullName>
    </submittedName>
</protein>
<dbReference type="PROSITE" id="PS50166">
    <property type="entry name" value="IMPORTIN_B_NT"/>
    <property type="match status" value="1"/>
</dbReference>
<keyword evidence="4" id="KW-0813">Transport</keyword>
<dbReference type="InterPro" id="IPR016024">
    <property type="entry name" value="ARM-type_fold"/>
</dbReference>
<dbReference type="Pfam" id="PF25780">
    <property type="entry name" value="TPR_IPO5"/>
    <property type="match status" value="1"/>
</dbReference>
<comment type="caution">
    <text evidence="11">The sequence shown here is derived from an EMBL/GenBank/DDBJ whole genome shotgun (WGS) entry which is preliminary data.</text>
</comment>
<comment type="similarity">
    <text evidence="3">Belongs to the importin beta family. Importin beta-1 subfamily.</text>
</comment>
<keyword evidence="6" id="KW-0677">Repeat</keyword>
<evidence type="ECO:0000256" key="3">
    <source>
        <dbReference type="ARBA" id="ARBA00010907"/>
    </source>
</evidence>
<dbReference type="InterPro" id="IPR057672">
    <property type="entry name" value="TPR_IPO4/5"/>
</dbReference>
<dbReference type="GO" id="GO:0006606">
    <property type="term" value="P:protein import into nucleus"/>
    <property type="evidence" value="ECO:0007669"/>
    <property type="project" value="InterPro"/>
</dbReference>
<evidence type="ECO:0000256" key="6">
    <source>
        <dbReference type="ARBA" id="ARBA00022737"/>
    </source>
</evidence>
<proteinExistence type="inferred from homology"/>
<evidence type="ECO:0000256" key="1">
    <source>
        <dbReference type="ARBA" id="ARBA00004123"/>
    </source>
</evidence>
<evidence type="ECO:0000256" key="8">
    <source>
        <dbReference type="ARBA" id="ARBA00023242"/>
    </source>
</evidence>
<dbReference type="VEuPathDB" id="TriTrypDB:LDHU3_34.0690"/>
<dbReference type="GO" id="GO:0005737">
    <property type="term" value="C:cytoplasm"/>
    <property type="evidence" value="ECO:0007669"/>
    <property type="project" value="UniProtKB-SubCell"/>
</dbReference>
<evidence type="ECO:0000313" key="11">
    <source>
        <dbReference type="EMBL" id="TPP50488.1"/>
    </source>
</evidence>
<keyword evidence="8" id="KW-0539">Nucleus</keyword>
<evidence type="ECO:0000256" key="9">
    <source>
        <dbReference type="SAM" id="MobiDB-lite"/>
    </source>
</evidence>
<organism evidence="11 12">
    <name type="scientific">Leishmania donovani</name>
    <dbReference type="NCBI Taxonomy" id="5661"/>
    <lineage>
        <taxon>Eukaryota</taxon>
        <taxon>Discoba</taxon>
        <taxon>Euglenozoa</taxon>
        <taxon>Kinetoplastea</taxon>
        <taxon>Metakinetoplastina</taxon>
        <taxon>Trypanosomatida</taxon>
        <taxon>Trypanosomatidae</taxon>
        <taxon>Leishmaniinae</taxon>
        <taxon>Leishmania</taxon>
    </lineage>
</organism>
<feature type="region of interest" description="Disordered" evidence="9">
    <location>
        <begin position="910"/>
        <end position="935"/>
    </location>
</feature>
<evidence type="ECO:0000256" key="4">
    <source>
        <dbReference type="ARBA" id="ARBA00022448"/>
    </source>
</evidence>
<dbReference type="InterPro" id="IPR001494">
    <property type="entry name" value="Importin-beta_N"/>
</dbReference>
<evidence type="ECO:0000256" key="7">
    <source>
        <dbReference type="ARBA" id="ARBA00022927"/>
    </source>
</evidence>
<dbReference type="SUPFAM" id="SSF48371">
    <property type="entry name" value="ARM repeat"/>
    <property type="match status" value="1"/>
</dbReference>
<dbReference type="InterPro" id="IPR058584">
    <property type="entry name" value="IMB1_TNPO1-like_TPR"/>
</dbReference>
<dbReference type="Pfam" id="PF03810">
    <property type="entry name" value="IBN_N"/>
    <property type="match status" value="1"/>
</dbReference>
<dbReference type="PANTHER" id="PTHR10527">
    <property type="entry name" value="IMPORTIN BETA"/>
    <property type="match status" value="1"/>
</dbReference>
<keyword evidence="7" id="KW-0653">Protein transport</keyword>
<evidence type="ECO:0000256" key="5">
    <source>
        <dbReference type="ARBA" id="ARBA00022490"/>
    </source>
</evidence>
<keyword evidence="5" id="KW-0963">Cytoplasm</keyword>
<dbReference type="VEuPathDB" id="TriTrypDB:LdBPK_340510.1"/>
<dbReference type="InterPro" id="IPR040122">
    <property type="entry name" value="Importin_beta"/>
</dbReference>
<dbReference type="GO" id="GO:0031267">
    <property type="term" value="F:small GTPase binding"/>
    <property type="evidence" value="ECO:0007669"/>
    <property type="project" value="InterPro"/>
</dbReference>
<dbReference type="VEuPathDB" id="TriTrypDB:LdCL_340010300"/>
<gene>
    <name evidence="11" type="ORF">CGC20_2310</name>
</gene>
<dbReference type="AlphaFoldDB" id="A0A504XT48"/>
<dbReference type="Gene3D" id="1.25.10.10">
    <property type="entry name" value="Leucine-rich Repeat Variant"/>
    <property type="match status" value="1"/>
</dbReference>
<dbReference type="FunFam" id="1.25.10.10:FF:000027">
    <property type="entry name" value="Importin subunit beta-1"/>
    <property type="match status" value="1"/>
</dbReference>